<feature type="compositionally biased region" description="Basic residues" evidence="1">
    <location>
        <begin position="52"/>
        <end position="68"/>
    </location>
</feature>
<gene>
    <name evidence="2" type="ORF">GCM10023209_19790</name>
</gene>
<proteinExistence type="predicted"/>
<sequence length="68" mass="7750">MDMTQHCKSCAEWYRYDLGACPYCGTPSERLIEQVVVIADEAIPPFPVPGKGNRKQRRAAAARQRQQR</sequence>
<feature type="region of interest" description="Disordered" evidence="1">
    <location>
        <begin position="46"/>
        <end position="68"/>
    </location>
</feature>
<organism evidence="2 3">
    <name type="scientific">[Roseibacterium] beibuensis</name>
    <dbReference type="NCBI Taxonomy" id="1193142"/>
    <lineage>
        <taxon>Bacteria</taxon>
        <taxon>Pseudomonadati</taxon>
        <taxon>Pseudomonadota</taxon>
        <taxon>Alphaproteobacteria</taxon>
        <taxon>Rhodobacterales</taxon>
        <taxon>Roseobacteraceae</taxon>
        <taxon>Roseicyclus</taxon>
    </lineage>
</organism>
<dbReference type="EMBL" id="BAABHW010000002">
    <property type="protein sequence ID" value="GAA5073650.1"/>
    <property type="molecule type" value="Genomic_DNA"/>
</dbReference>
<protein>
    <submittedName>
        <fullName evidence="2">Uncharacterized protein</fullName>
    </submittedName>
</protein>
<evidence type="ECO:0000313" key="3">
    <source>
        <dbReference type="Proteomes" id="UP001499910"/>
    </source>
</evidence>
<reference evidence="3" key="1">
    <citation type="journal article" date="2019" name="Int. J. Syst. Evol. Microbiol.">
        <title>The Global Catalogue of Microorganisms (GCM) 10K type strain sequencing project: providing services to taxonomists for standard genome sequencing and annotation.</title>
        <authorList>
            <consortium name="The Broad Institute Genomics Platform"/>
            <consortium name="The Broad Institute Genome Sequencing Center for Infectious Disease"/>
            <person name="Wu L."/>
            <person name="Ma J."/>
        </authorList>
    </citation>
    <scope>NUCLEOTIDE SEQUENCE [LARGE SCALE GENOMIC DNA]</scope>
    <source>
        <strain evidence="3">JCM 18015</strain>
    </source>
</reference>
<evidence type="ECO:0000313" key="2">
    <source>
        <dbReference type="EMBL" id="GAA5073650.1"/>
    </source>
</evidence>
<evidence type="ECO:0000256" key="1">
    <source>
        <dbReference type="SAM" id="MobiDB-lite"/>
    </source>
</evidence>
<accession>A0ABP9LCS6</accession>
<name>A0ABP9LCS6_9RHOB</name>
<keyword evidence="3" id="KW-1185">Reference proteome</keyword>
<dbReference type="RefSeq" id="WP_345229460.1">
    <property type="nucleotide sequence ID" value="NZ_BAABHW010000002.1"/>
</dbReference>
<dbReference type="Proteomes" id="UP001499910">
    <property type="component" value="Unassembled WGS sequence"/>
</dbReference>
<comment type="caution">
    <text evidence="2">The sequence shown here is derived from an EMBL/GenBank/DDBJ whole genome shotgun (WGS) entry which is preliminary data.</text>
</comment>